<dbReference type="Pfam" id="PF25234">
    <property type="entry name" value="Periphilin_C"/>
    <property type="match status" value="1"/>
</dbReference>
<feature type="compositionally biased region" description="Polar residues" evidence="2">
    <location>
        <begin position="480"/>
        <end position="498"/>
    </location>
</feature>
<dbReference type="InterPro" id="IPR057603">
    <property type="entry name" value="Periphilin-1_C"/>
</dbReference>
<dbReference type="Gene3D" id="3.30.70.330">
    <property type="match status" value="1"/>
</dbReference>
<dbReference type="PROSITE" id="PS50102">
    <property type="entry name" value="RRM"/>
    <property type="match status" value="1"/>
</dbReference>
<feature type="region of interest" description="Disordered" evidence="2">
    <location>
        <begin position="369"/>
        <end position="664"/>
    </location>
</feature>
<dbReference type="InterPro" id="IPR028851">
    <property type="entry name" value="Pphln1"/>
</dbReference>
<dbReference type="PANTHER" id="PTHR15836">
    <property type="entry name" value="PERIPHILIN 1"/>
    <property type="match status" value="1"/>
</dbReference>
<proteinExistence type="predicted"/>
<evidence type="ECO:0000313" key="5">
    <source>
        <dbReference type="WBParaSite" id="SRDH1_74770.39"/>
    </source>
</evidence>
<keyword evidence="4" id="KW-1185">Reference proteome</keyword>
<evidence type="ECO:0000259" key="3">
    <source>
        <dbReference type="PROSITE" id="PS50102"/>
    </source>
</evidence>
<feature type="compositionally biased region" description="Acidic residues" evidence="2">
    <location>
        <begin position="655"/>
        <end position="664"/>
    </location>
</feature>
<organism evidence="4 5">
    <name type="scientific">Schistosoma rodhaini</name>
    <dbReference type="NCBI Taxonomy" id="6188"/>
    <lineage>
        <taxon>Eukaryota</taxon>
        <taxon>Metazoa</taxon>
        <taxon>Spiralia</taxon>
        <taxon>Lophotrochozoa</taxon>
        <taxon>Platyhelminthes</taxon>
        <taxon>Trematoda</taxon>
        <taxon>Digenea</taxon>
        <taxon>Strigeidida</taxon>
        <taxon>Schistosomatoidea</taxon>
        <taxon>Schistosomatidae</taxon>
        <taxon>Schistosoma</taxon>
    </lineage>
</organism>
<feature type="compositionally biased region" description="Basic and acidic residues" evidence="2">
    <location>
        <begin position="165"/>
        <end position="209"/>
    </location>
</feature>
<dbReference type="GO" id="GO:0003723">
    <property type="term" value="F:RNA binding"/>
    <property type="evidence" value="ECO:0007669"/>
    <property type="project" value="UniProtKB-UniRule"/>
</dbReference>
<dbReference type="InterPro" id="IPR000504">
    <property type="entry name" value="RRM_dom"/>
</dbReference>
<dbReference type="GO" id="GO:0045892">
    <property type="term" value="P:negative regulation of DNA-templated transcription"/>
    <property type="evidence" value="ECO:0007669"/>
    <property type="project" value="InterPro"/>
</dbReference>
<name>A0AA85G244_9TREM</name>
<feature type="compositionally biased region" description="Basic and acidic residues" evidence="2">
    <location>
        <begin position="557"/>
        <end position="574"/>
    </location>
</feature>
<accession>A0AA85G244</accession>
<feature type="compositionally biased region" description="Basic residues" evidence="2">
    <location>
        <begin position="287"/>
        <end position="300"/>
    </location>
</feature>
<dbReference type="PANTHER" id="PTHR15836:SF4">
    <property type="entry name" value="PERIPHILIN-1"/>
    <property type="match status" value="1"/>
</dbReference>
<dbReference type="GO" id="GO:0045814">
    <property type="term" value="P:negative regulation of gene expression, epigenetic"/>
    <property type="evidence" value="ECO:0007669"/>
    <property type="project" value="TreeGrafter"/>
</dbReference>
<feature type="compositionally biased region" description="Low complexity" evidence="2">
    <location>
        <begin position="388"/>
        <end position="402"/>
    </location>
</feature>
<keyword evidence="1" id="KW-0694">RNA-binding</keyword>
<feature type="region of interest" description="Disordered" evidence="2">
    <location>
        <begin position="125"/>
        <end position="353"/>
    </location>
</feature>
<reference evidence="4" key="1">
    <citation type="submission" date="2022-06" db="EMBL/GenBank/DDBJ databases">
        <authorList>
            <person name="Berger JAMES D."/>
            <person name="Berger JAMES D."/>
        </authorList>
    </citation>
    <scope>NUCLEOTIDE SEQUENCE [LARGE SCALE GENOMIC DNA]</scope>
</reference>
<evidence type="ECO:0000256" key="2">
    <source>
        <dbReference type="SAM" id="MobiDB-lite"/>
    </source>
</evidence>
<reference evidence="5" key="2">
    <citation type="submission" date="2023-11" db="UniProtKB">
        <authorList>
            <consortium name="WormBaseParasite"/>
        </authorList>
    </citation>
    <scope>IDENTIFICATION</scope>
</reference>
<feature type="compositionally biased region" description="Low complexity" evidence="2">
    <location>
        <begin position="212"/>
        <end position="229"/>
    </location>
</feature>
<dbReference type="WBParaSite" id="SRDH1_74770.39">
    <property type="protein sequence ID" value="SRDH1_74770.39"/>
    <property type="gene ID" value="SRDH1_74770"/>
</dbReference>
<evidence type="ECO:0000313" key="4">
    <source>
        <dbReference type="Proteomes" id="UP000050792"/>
    </source>
</evidence>
<dbReference type="Proteomes" id="UP000050792">
    <property type="component" value="Unassembled WGS sequence"/>
</dbReference>
<protein>
    <recommendedName>
        <fullName evidence="3">RRM domain-containing protein</fullName>
    </recommendedName>
</protein>
<feature type="compositionally biased region" description="Basic residues" evidence="2">
    <location>
        <begin position="230"/>
        <end position="240"/>
    </location>
</feature>
<feature type="compositionally biased region" description="Polar residues" evidence="2">
    <location>
        <begin position="607"/>
        <end position="622"/>
    </location>
</feature>
<feature type="compositionally biased region" description="Polar residues" evidence="2">
    <location>
        <begin position="542"/>
        <end position="551"/>
    </location>
</feature>
<evidence type="ECO:0000256" key="1">
    <source>
        <dbReference type="PROSITE-ProRule" id="PRU00176"/>
    </source>
</evidence>
<sequence>MYRRPQFDRLNPRNVLPSRHTLFIRGLPGTTDVTKVKDFFCNETNSRCSVEFFSTSEDKKRFSVAIRFKSHEIASEMLRRHNGKTMFGYPVELTWFKDLKKARAKSNLQNSSEVAFPVYEERRQVRRFPPNQRGFRGPEKSIPSPGNYGDARRIRTGSSSSGGRGYRDNGRDRRSIDRRSLDRRSMDRRSTDRRSTERSTDRRSTERRSVSRSRSFTGSSSRSASNSGRSRSRSVSRTRHSLPSNPGDSMHASESEFNGHAYDDRRSSRNLSRRSHDGSSSSSRSSGGRKRQGSSKRRSSNRNNEQYDQSADENSSPDYQTRRNQRVSRSPSVSERNLAYSNAPAPNPEDGSSLVSGLIQLRRHVRQGFEQASVRDGSFSRRTRHSSENSSSGASVASSNGAFDSPRNRSGRKRVHSISPPYNDVRNRTSKAKAEAASNSDEKDQPAVESQKRRKTRNAHSPANNTESLSEPPHTRSKTQRTSLQKTSRAENSTTIRQVNADRKQRPSAVKANKKSTTKDSPPTIEKSTSKNSHNSRRSDTARSPLSLTSRATKRWRTPEDEVNDDHLHKEEKWPSSISKSAKLKKKSAISSANNSSDNDHSDTSKVDGNQVTISRNNNVTAKESLKPLFKKSSSSSNNNNQSVTVGSASSVNNEENESGDCSDDVMNLIRDRKDALAEDYKRDCEAFTTVVRMLISKDQDLESRLMPMLKEILHERGQRCIEDLRTFISDHQVNESNMNEFKEKNHID</sequence>
<dbReference type="GO" id="GO:0005654">
    <property type="term" value="C:nucleoplasm"/>
    <property type="evidence" value="ECO:0007669"/>
    <property type="project" value="TreeGrafter"/>
</dbReference>
<feature type="compositionally biased region" description="Polar residues" evidence="2">
    <location>
        <begin position="459"/>
        <end position="469"/>
    </location>
</feature>
<dbReference type="GO" id="GO:0097355">
    <property type="term" value="P:protein localization to heterochromatin"/>
    <property type="evidence" value="ECO:0007669"/>
    <property type="project" value="TreeGrafter"/>
</dbReference>
<dbReference type="InterPro" id="IPR012677">
    <property type="entry name" value="Nucleotide-bd_a/b_plait_sf"/>
</dbReference>
<dbReference type="SUPFAM" id="SSF54928">
    <property type="entry name" value="RNA-binding domain, RBD"/>
    <property type="match status" value="1"/>
</dbReference>
<dbReference type="AlphaFoldDB" id="A0AA85G244"/>
<dbReference type="InterPro" id="IPR035979">
    <property type="entry name" value="RBD_domain_sf"/>
</dbReference>
<feature type="compositionally biased region" description="Polar residues" evidence="2">
    <location>
        <begin position="303"/>
        <end position="319"/>
    </location>
</feature>
<feature type="domain" description="RRM" evidence="3">
    <location>
        <begin position="20"/>
        <end position="98"/>
    </location>
</feature>
<dbReference type="CDD" id="cd00590">
    <property type="entry name" value="RRM_SF"/>
    <property type="match status" value="1"/>
</dbReference>
<feature type="compositionally biased region" description="Low complexity" evidence="2">
    <location>
        <begin position="633"/>
        <end position="643"/>
    </location>
</feature>